<evidence type="ECO:0000256" key="1">
    <source>
        <dbReference type="SAM" id="Phobius"/>
    </source>
</evidence>
<dbReference type="Proteomes" id="UP000001504">
    <property type="component" value="Segment"/>
</dbReference>
<dbReference type="GeneID" id="18564171"/>
<evidence type="ECO:0000313" key="2">
    <source>
        <dbReference type="EMBL" id="ADD81165.1"/>
    </source>
</evidence>
<organism evidence="2 3">
    <name type="scientific">Rhodococcus phage ReqiPine5</name>
    <dbReference type="NCBI Taxonomy" id="691963"/>
    <lineage>
        <taxon>Viruses</taxon>
        <taxon>Duplodnaviria</taxon>
        <taxon>Heunggongvirae</taxon>
        <taxon>Uroviricota</taxon>
        <taxon>Caudoviricetes</taxon>
        <taxon>Caudoviricetes incertae sedis</taxon>
        <taxon>Reqipinevirus</taxon>
        <taxon>Reqipinevirus reqipine5</taxon>
    </lineage>
</organism>
<gene>
    <name evidence="2" type="ORF">ReqiPine5gene60</name>
</gene>
<dbReference type="RefSeq" id="YP_009016241.1">
    <property type="nucleotide sequence ID" value="NC_023722.1"/>
</dbReference>
<dbReference type="KEGG" id="vg:18564171"/>
<keyword evidence="1" id="KW-0812">Transmembrane</keyword>
<protein>
    <submittedName>
        <fullName evidence="2">Gp60</fullName>
    </submittedName>
</protein>
<proteinExistence type="predicted"/>
<keyword evidence="3" id="KW-1185">Reference proteome</keyword>
<evidence type="ECO:0000313" key="3">
    <source>
        <dbReference type="Proteomes" id="UP000001504"/>
    </source>
</evidence>
<accession>D4P835</accession>
<dbReference type="EMBL" id="GU580943">
    <property type="protein sequence ID" value="ADD81165.1"/>
    <property type="molecule type" value="Genomic_DNA"/>
</dbReference>
<keyword evidence="1" id="KW-0472">Membrane</keyword>
<sequence>MSTWDVLFAVALSAPGMFMAGWSVGRNQMRSRR</sequence>
<feature type="transmembrane region" description="Helical" evidence="1">
    <location>
        <begin position="6"/>
        <end position="25"/>
    </location>
</feature>
<keyword evidence="1" id="KW-1133">Transmembrane helix</keyword>
<reference evidence="2 3" key="1">
    <citation type="journal article" date="2011" name="Appl. Environ. Microbiol.">
        <title>Genomic and functional analyses of Rhodococcus equi phages ReqiPepy6, ReqiPoco6, ReqiPine5, and ReqiDocB7.</title>
        <authorList>
            <person name="Summer E.J."/>
            <person name="Liu M."/>
            <person name="Gill J.J."/>
            <person name="Grant M."/>
            <person name="Chan-Cortes T.N."/>
            <person name="Ferguson L."/>
            <person name="Janes C."/>
            <person name="Lange K."/>
            <person name="Bertoli M."/>
            <person name="Moore C."/>
            <person name="Orchard R.C."/>
            <person name="Cohen N."/>
            <person name="Young R."/>
        </authorList>
    </citation>
    <scope>NUCLEOTIDE SEQUENCE [LARGE SCALE GENOMIC DNA]</scope>
</reference>
<name>D4P835_9CAUD</name>